<dbReference type="Gene3D" id="3.40.50.150">
    <property type="entry name" value="Vaccinia Virus protein VP39"/>
    <property type="match status" value="1"/>
</dbReference>
<dbReference type="PANTHER" id="PTHR43832:SF1">
    <property type="entry name" value="S-ADENOSYL-L-METHIONINE-DEPENDENT METHYLTRANSFERASES SUPERFAMILY PROTEIN"/>
    <property type="match status" value="1"/>
</dbReference>
<evidence type="ECO:0000313" key="1">
    <source>
        <dbReference type="EMBL" id="SHJ29675.1"/>
    </source>
</evidence>
<dbReference type="PANTHER" id="PTHR43832">
    <property type="match status" value="1"/>
</dbReference>
<dbReference type="FunFam" id="3.40.50.150:FF:000554">
    <property type="entry name" value="Cation-transporting ATPase"/>
    <property type="match status" value="1"/>
</dbReference>
<dbReference type="STRING" id="1121393.SAMN02745216_01360"/>
<accession>A0A1M6I5G9</accession>
<dbReference type="CDD" id="cd02440">
    <property type="entry name" value="AdoMet_MTases"/>
    <property type="match status" value="1"/>
</dbReference>
<proteinExistence type="predicted"/>
<dbReference type="EMBL" id="FQZU01000006">
    <property type="protein sequence ID" value="SHJ29675.1"/>
    <property type="molecule type" value="Genomic_DNA"/>
</dbReference>
<dbReference type="Proteomes" id="UP000183994">
    <property type="component" value="Unassembled WGS sequence"/>
</dbReference>
<name>A0A1M6I5G9_9BACT</name>
<dbReference type="AlphaFoldDB" id="A0A1M6I5G9"/>
<evidence type="ECO:0000313" key="2">
    <source>
        <dbReference type="Proteomes" id="UP000183994"/>
    </source>
</evidence>
<dbReference type="SUPFAM" id="SSF53335">
    <property type="entry name" value="S-adenosyl-L-methionine-dependent methyltransferases"/>
    <property type="match status" value="1"/>
</dbReference>
<reference evidence="2" key="1">
    <citation type="submission" date="2016-11" db="EMBL/GenBank/DDBJ databases">
        <authorList>
            <person name="Varghese N."/>
            <person name="Submissions S."/>
        </authorList>
    </citation>
    <scope>NUCLEOTIDE SEQUENCE [LARGE SCALE GENOMIC DNA]</scope>
    <source>
        <strain evidence="2">DSM 16219</strain>
    </source>
</reference>
<dbReference type="RefSeq" id="WP_073474576.1">
    <property type="nucleotide sequence ID" value="NZ_FQZU01000006.1"/>
</dbReference>
<organism evidence="1 2">
    <name type="scientific">Desulfatibacillum alkenivorans DSM 16219</name>
    <dbReference type="NCBI Taxonomy" id="1121393"/>
    <lineage>
        <taxon>Bacteria</taxon>
        <taxon>Pseudomonadati</taxon>
        <taxon>Thermodesulfobacteriota</taxon>
        <taxon>Desulfobacteria</taxon>
        <taxon>Desulfobacterales</taxon>
        <taxon>Desulfatibacillaceae</taxon>
        <taxon>Desulfatibacillum</taxon>
    </lineage>
</organism>
<dbReference type="Pfam" id="PF02353">
    <property type="entry name" value="CMAS"/>
    <property type="match status" value="1"/>
</dbReference>
<gene>
    <name evidence="1" type="ORF">SAMN02745216_01360</name>
</gene>
<protein>
    <submittedName>
        <fullName evidence="1">Cyclopropane-fatty-acyl-phospholipid synthase</fullName>
    </submittedName>
</protein>
<keyword evidence="2" id="KW-1185">Reference proteome</keyword>
<sequence length="343" mass="39641">MSLSTQLAESGFVPGAALTQGMRITERKRLTHEAKGDVHSLQRNKMSLIRAMDRSPIVMPLPKGNGHPFQVPIDFYQKVLGSSMLFSCCHFPEEVNSLDAAERSMIELITKRADVQNGQRILDLGCGWGGLSLWIARMYPECDIIAVTTSCPQKEYIKARAQALKLTNLHPVTVDMQNFAPRGTFDRIISVELFNHLRNWRAMLSRVSQWLGPDGRLFLQMFCHRNYAYAFESPGPKNWIARHFFQRSIMPSDDLLLYFQDDLVLNEHWTLSGRHYQKTAQAWGANMRAKKSEIMGIMDNVYGKDRGKLWHQRWRNFFVACESLWGYGQGKEYMIAQYRLQRR</sequence>
<dbReference type="InterPro" id="IPR029063">
    <property type="entry name" value="SAM-dependent_MTases_sf"/>
</dbReference>